<feature type="region of interest" description="Disordered" evidence="1">
    <location>
        <begin position="141"/>
        <end position="219"/>
    </location>
</feature>
<name>A0ABM1N129_NICVS</name>
<feature type="compositionally biased region" description="Basic and acidic residues" evidence="1">
    <location>
        <begin position="175"/>
        <end position="194"/>
    </location>
</feature>
<gene>
    <name evidence="3" type="primary">LOC108565526</name>
</gene>
<evidence type="ECO:0000313" key="3">
    <source>
        <dbReference type="RefSeq" id="XP_017780529.1"/>
    </source>
</evidence>
<sequence length="238" mass="28211">MSIYKEVKSIQGRIEEYVEGENRNHLQDLAMVKLLMMLYNIVLNQKGKIVAETVKFVDELCGKTNGIIQKTAFDVLRELVNKKEGFNNIREQVNRVTSNNNHIVVGSQMEEESCRREAEYNLRMSLLQQEHEEKMRETLEVMKQKQKQSDVQIKTKGEKLEKEKELDIQIANMSKEQKEREEKAREAKNEEMERKRKREEEEDKISEEDAKQIDEMLLESEDDLEDMILQIEQNLFNI</sequence>
<organism evidence="2 3">
    <name type="scientific">Nicrophorus vespilloides</name>
    <name type="common">Boreal carrion beetle</name>
    <dbReference type="NCBI Taxonomy" id="110193"/>
    <lineage>
        <taxon>Eukaryota</taxon>
        <taxon>Metazoa</taxon>
        <taxon>Ecdysozoa</taxon>
        <taxon>Arthropoda</taxon>
        <taxon>Hexapoda</taxon>
        <taxon>Insecta</taxon>
        <taxon>Pterygota</taxon>
        <taxon>Neoptera</taxon>
        <taxon>Endopterygota</taxon>
        <taxon>Coleoptera</taxon>
        <taxon>Polyphaga</taxon>
        <taxon>Staphyliniformia</taxon>
        <taxon>Silphidae</taxon>
        <taxon>Nicrophorinae</taxon>
        <taxon>Nicrophorus</taxon>
    </lineage>
</organism>
<dbReference type="Proteomes" id="UP000695000">
    <property type="component" value="Unplaced"/>
</dbReference>
<keyword evidence="2" id="KW-1185">Reference proteome</keyword>
<proteinExistence type="predicted"/>
<dbReference type="GeneID" id="108565526"/>
<feature type="compositionally biased region" description="Basic and acidic residues" evidence="1">
    <location>
        <begin position="153"/>
        <end position="167"/>
    </location>
</feature>
<accession>A0ABM1N129</accession>
<evidence type="ECO:0000313" key="2">
    <source>
        <dbReference type="Proteomes" id="UP000695000"/>
    </source>
</evidence>
<evidence type="ECO:0000256" key="1">
    <source>
        <dbReference type="SAM" id="MobiDB-lite"/>
    </source>
</evidence>
<reference evidence="3" key="1">
    <citation type="submission" date="2025-08" db="UniProtKB">
        <authorList>
            <consortium name="RefSeq"/>
        </authorList>
    </citation>
    <scope>IDENTIFICATION</scope>
    <source>
        <tissue evidence="3">Whole Larva</tissue>
    </source>
</reference>
<protein>
    <submittedName>
        <fullName evidence="3">Glutamic acid-rich protein-like</fullName>
    </submittedName>
</protein>
<dbReference type="RefSeq" id="XP_017780529.1">
    <property type="nucleotide sequence ID" value="XM_017925040.1"/>
</dbReference>